<dbReference type="EMBL" id="JAPNUD010000023">
    <property type="protein sequence ID" value="MDA0641381.1"/>
    <property type="molecule type" value="Genomic_DNA"/>
</dbReference>
<evidence type="ECO:0000256" key="1">
    <source>
        <dbReference type="SAM" id="MobiDB-lite"/>
    </source>
</evidence>
<name>A0ABT4SX11_9ACTN</name>
<keyword evidence="3" id="KW-1185">Reference proteome</keyword>
<evidence type="ECO:0000313" key="3">
    <source>
        <dbReference type="Proteomes" id="UP001212498"/>
    </source>
</evidence>
<comment type="caution">
    <text evidence="2">The sequence shown here is derived from an EMBL/GenBank/DDBJ whole genome shotgun (WGS) entry which is preliminary data.</text>
</comment>
<accession>A0ABT4SX11</accession>
<feature type="region of interest" description="Disordered" evidence="1">
    <location>
        <begin position="39"/>
        <end position="72"/>
    </location>
</feature>
<proteinExistence type="predicted"/>
<evidence type="ECO:0000313" key="2">
    <source>
        <dbReference type="EMBL" id="MDA0641381.1"/>
    </source>
</evidence>
<reference evidence="2 3" key="1">
    <citation type="submission" date="2022-11" db="EMBL/GenBank/DDBJ databases">
        <title>Nonomuraea corallina sp. nov., a new species of the genus Nonomuraea isolated from sea side sediment in Thai sea.</title>
        <authorList>
            <person name="Ngamcharungchit C."/>
            <person name="Matsumoto A."/>
            <person name="Suriyachadkun C."/>
            <person name="Panbangred W."/>
            <person name="Inahashi Y."/>
            <person name="Intra B."/>
        </authorList>
    </citation>
    <scope>NUCLEOTIDE SEQUENCE [LARGE SCALE GENOMIC DNA]</scope>
    <source>
        <strain evidence="2 3">DSM 43553</strain>
    </source>
</reference>
<sequence length="261" mass="28864">MKHPVICERAKGHYCGCSACGGAQHGWTNALLLARDPSPVARQEARDRSDTAWAATRPPVGRRKPSKDRKAAATDSATVDIVDWLSENPDTIDRIQEIGDILAGPVIQELDNRFGGSNPREARRQLTNHFWCDLLVAVAEAIEKFSKAMDRIPEYMTTVILQSRKAEGRGVLLDALVGLAVRTAWEPIKRMIHTVGIEELQRGCRILAVLICPAPENHQAVQDGALLPLAKEGLLETSRERLEQVFPADWVQRLREGLGEA</sequence>
<protein>
    <submittedName>
        <fullName evidence="2">Uncharacterized protein</fullName>
    </submittedName>
</protein>
<gene>
    <name evidence="2" type="ORF">OUY24_12210</name>
</gene>
<organism evidence="2 3">
    <name type="scientific">Nonomuraea ferruginea</name>
    <dbReference type="NCBI Taxonomy" id="46174"/>
    <lineage>
        <taxon>Bacteria</taxon>
        <taxon>Bacillati</taxon>
        <taxon>Actinomycetota</taxon>
        <taxon>Actinomycetes</taxon>
        <taxon>Streptosporangiales</taxon>
        <taxon>Streptosporangiaceae</taxon>
        <taxon>Nonomuraea</taxon>
    </lineage>
</organism>
<dbReference type="Proteomes" id="UP001212498">
    <property type="component" value="Unassembled WGS sequence"/>
</dbReference>
<dbReference type="RefSeq" id="WP_271276288.1">
    <property type="nucleotide sequence ID" value="NZ_BAABFD010000012.1"/>
</dbReference>